<feature type="coiled-coil region" evidence="1">
    <location>
        <begin position="188"/>
        <end position="222"/>
    </location>
</feature>
<accession>A0A0B2SIS6</accession>
<reference evidence="2" key="1">
    <citation type="submission" date="2014-07" db="EMBL/GenBank/DDBJ databases">
        <title>Identification of a novel salt tolerance gene in wild soybean by whole-genome sequencing.</title>
        <authorList>
            <person name="Lam H.-M."/>
            <person name="Qi X."/>
            <person name="Li M.-W."/>
            <person name="Liu X."/>
            <person name="Xie M."/>
            <person name="Ni M."/>
            <person name="Xu X."/>
        </authorList>
    </citation>
    <scope>NUCLEOTIDE SEQUENCE [LARGE SCALE GENOMIC DNA]</scope>
    <source>
        <tissue evidence="2">Root</tissue>
    </source>
</reference>
<keyword evidence="1" id="KW-0175">Coiled coil</keyword>
<organism evidence="2">
    <name type="scientific">Glycine soja</name>
    <name type="common">Wild soybean</name>
    <dbReference type="NCBI Taxonomy" id="3848"/>
    <lineage>
        <taxon>Eukaryota</taxon>
        <taxon>Viridiplantae</taxon>
        <taxon>Streptophyta</taxon>
        <taxon>Embryophyta</taxon>
        <taxon>Tracheophyta</taxon>
        <taxon>Spermatophyta</taxon>
        <taxon>Magnoliopsida</taxon>
        <taxon>eudicotyledons</taxon>
        <taxon>Gunneridae</taxon>
        <taxon>Pentapetalae</taxon>
        <taxon>rosids</taxon>
        <taxon>fabids</taxon>
        <taxon>Fabales</taxon>
        <taxon>Fabaceae</taxon>
        <taxon>Papilionoideae</taxon>
        <taxon>50 kb inversion clade</taxon>
        <taxon>NPAAA clade</taxon>
        <taxon>indigoferoid/millettioid clade</taxon>
        <taxon>Phaseoleae</taxon>
        <taxon>Glycine</taxon>
        <taxon>Glycine subgen. Soja</taxon>
    </lineage>
</organism>
<name>A0A0B2SIS6_GLYSO</name>
<dbReference type="AlphaFoldDB" id="A0A0B2SIS6"/>
<evidence type="ECO:0000313" key="2">
    <source>
        <dbReference type="EMBL" id="KHN46626.1"/>
    </source>
</evidence>
<feature type="non-terminal residue" evidence="2">
    <location>
        <position position="260"/>
    </location>
</feature>
<evidence type="ECO:0000256" key="1">
    <source>
        <dbReference type="SAM" id="Coils"/>
    </source>
</evidence>
<dbReference type="Proteomes" id="UP000053555">
    <property type="component" value="Unassembled WGS sequence"/>
</dbReference>
<dbReference type="PANTHER" id="PTHR33499">
    <property type="entry name" value="OS12G0282400 PROTEIN-RELATED"/>
    <property type="match status" value="1"/>
</dbReference>
<sequence>QGAEDFVTEISVIVQQCAPFNVQKWKCVLDVVKERIVTKVQDSFDIDDTSTEHTKKVILDTAKRLYRTHKCKLHRHFQKHEIPEEALENKLRTQEISIRNKLNKSKQVNNHTCGWKSCQAISCEKRDHETQKEPNFQDLVEEAALQKLQGTNEDTNKDQIVNAFFQTIVGEQSGYCRGLGAGIQLTLLTNERQMHQSIEMKLKEVENELQRERNMREEMAAHFEESQRQILESQRTIKERNDKQIEERMASVLFRMKTFS</sequence>
<proteinExistence type="predicted"/>
<dbReference type="PANTHER" id="PTHR33499:SF43">
    <property type="entry name" value="TRANSPOSASE, PTTA_EN_SPM, PLANT"/>
    <property type="match status" value="1"/>
</dbReference>
<feature type="non-terminal residue" evidence="2">
    <location>
        <position position="1"/>
    </location>
</feature>
<protein>
    <submittedName>
        <fullName evidence="2">Uncharacterized protein</fullName>
    </submittedName>
</protein>
<dbReference type="EMBL" id="KN641023">
    <property type="protein sequence ID" value="KHN46626.1"/>
    <property type="molecule type" value="Genomic_DNA"/>
</dbReference>
<gene>
    <name evidence="2" type="ORF">glysoja_043368</name>
</gene>